<dbReference type="RefSeq" id="WP_088214169.1">
    <property type="nucleotide sequence ID" value="NZ_NIPW01000005.1"/>
</dbReference>
<dbReference type="InterPro" id="IPR029060">
    <property type="entry name" value="PIN-like_dom_sf"/>
</dbReference>
<dbReference type="EMBL" id="NIPW01000005">
    <property type="protein sequence ID" value="OWJ80338.1"/>
    <property type="molecule type" value="Genomic_DNA"/>
</dbReference>
<accession>A0A212AFR4</accession>
<dbReference type="InterPro" id="IPR002716">
    <property type="entry name" value="PIN_dom"/>
</dbReference>
<evidence type="ECO:0000256" key="1">
    <source>
        <dbReference type="SAM" id="MobiDB-lite"/>
    </source>
</evidence>
<evidence type="ECO:0000313" key="3">
    <source>
        <dbReference type="EMBL" id="OWJ80338.1"/>
    </source>
</evidence>
<sequence>MKAFPDAEVLLAALAEEGLSPRHRAALAAAETVVVSAAVLWQIEGWRAAGALEIRGDLADTLRRAGCLMLAVTAEHVAAAGALARGQGRAADGSDRRASGKLGQGSGERDSGLSARRSFEREPELRWIPKAASLLPPVPPLLAAQARGEGLVILSSDRVYRLYDVEWL</sequence>
<feature type="region of interest" description="Disordered" evidence="1">
    <location>
        <begin position="89"/>
        <end position="118"/>
    </location>
</feature>
<dbReference type="SUPFAM" id="SSF88723">
    <property type="entry name" value="PIN domain-like"/>
    <property type="match status" value="1"/>
</dbReference>
<comment type="caution">
    <text evidence="3">The sequence shown here is derived from an EMBL/GenBank/DDBJ whole genome shotgun (WGS) entry which is preliminary data.</text>
</comment>
<dbReference type="OrthoDB" id="9798990at2"/>
<name>A0A212AFR4_9RHOB</name>
<feature type="domain" description="PIN" evidence="2">
    <location>
        <begin position="4"/>
        <end position="88"/>
    </location>
</feature>
<proteinExistence type="predicted"/>
<dbReference type="AlphaFoldDB" id="A0A212AFR4"/>
<protein>
    <recommendedName>
        <fullName evidence="2">PIN domain-containing protein</fullName>
    </recommendedName>
</protein>
<evidence type="ECO:0000313" key="4">
    <source>
        <dbReference type="Proteomes" id="UP000196878"/>
    </source>
</evidence>
<gene>
    <name evidence="3" type="ORF">CDV49_03470</name>
</gene>
<dbReference type="Pfam" id="PF01850">
    <property type="entry name" value="PIN"/>
    <property type="match status" value="1"/>
</dbReference>
<dbReference type="Proteomes" id="UP000196878">
    <property type="component" value="Unassembled WGS sequence"/>
</dbReference>
<keyword evidence="4" id="KW-1185">Reference proteome</keyword>
<feature type="compositionally biased region" description="Basic and acidic residues" evidence="1">
    <location>
        <begin position="107"/>
        <end position="118"/>
    </location>
</feature>
<evidence type="ECO:0000259" key="2">
    <source>
        <dbReference type="Pfam" id="PF01850"/>
    </source>
</evidence>
<organism evidence="3 4">
    <name type="scientific">Haematobacter genomosp. 1</name>
    <dbReference type="NCBI Taxonomy" id="366618"/>
    <lineage>
        <taxon>Bacteria</taxon>
        <taxon>Pseudomonadati</taxon>
        <taxon>Pseudomonadota</taxon>
        <taxon>Alphaproteobacteria</taxon>
        <taxon>Rhodobacterales</taxon>
        <taxon>Paracoccaceae</taxon>
        <taxon>Haematobacter</taxon>
    </lineage>
</organism>
<reference evidence="3 4" key="1">
    <citation type="submission" date="2016-12" db="EMBL/GenBank/DDBJ databases">
        <title>Comparison of Traditional DNA-DNA Hybridization with In Silico Genomic Analysis.</title>
        <authorList>
            <person name="Nicholson A.C."/>
            <person name="Humrighouse B.W."/>
            <person name="Graziano J."/>
            <person name="Lasker B."/>
            <person name="Whitney A.M."/>
            <person name="Mcquiston J.R."/>
        </authorList>
    </citation>
    <scope>NUCLEOTIDE SEQUENCE [LARGE SCALE GENOMIC DNA]</scope>
    <source>
        <strain evidence="3 4">H2240</strain>
    </source>
</reference>